<feature type="non-terminal residue" evidence="1">
    <location>
        <position position="156"/>
    </location>
</feature>
<evidence type="ECO:0000313" key="2">
    <source>
        <dbReference type="Proteomes" id="UP001328107"/>
    </source>
</evidence>
<comment type="caution">
    <text evidence="1">The sequence shown here is derived from an EMBL/GenBank/DDBJ whole genome shotgun (WGS) entry which is preliminary data.</text>
</comment>
<organism evidence="1 2">
    <name type="scientific">Pristionchus mayeri</name>
    <dbReference type="NCBI Taxonomy" id="1317129"/>
    <lineage>
        <taxon>Eukaryota</taxon>
        <taxon>Metazoa</taxon>
        <taxon>Ecdysozoa</taxon>
        <taxon>Nematoda</taxon>
        <taxon>Chromadorea</taxon>
        <taxon>Rhabditida</taxon>
        <taxon>Rhabditina</taxon>
        <taxon>Diplogasteromorpha</taxon>
        <taxon>Diplogasteroidea</taxon>
        <taxon>Neodiplogasteridae</taxon>
        <taxon>Pristionchus</taxon>
    </lineage>
</organism>
<dbReference type="EMBL" id="BTRK01000006">
    <property type="protein sequence ID" value="GMR57904.1"/>
    <property type="molecule type" value="Genomic_DNA"/>
</dbReference>
<gene>
    <name evidence="1" type="ORF">PMAYCL1PPCAC_28099</name>
</gene>
<dbReference type="AlphaFoldDB" id="A0AAN5D7L9"/>
<protein>
    <submittedName>
        <fullName evidence="1">Uncharacterized protein</fullName>
    </submittedName>
</protein>
<keyword evidence="2" id="KW-1185">Reference proteome</keyword>
<name>A0AAN5D7L9_9BILA</name>
<evidence type="ECO:0000313" key="1">
    <source>
        <dbReference type="EMBL" id="GMR57904.1"/>
    </source>
</evidence>
<proteinExistence type="predicted"/>
<reference evidence="2" key="1">
    <citation type="submission" date="2022-10" db="EMBL/GenBank/DDBJ databases">
        <title>Genome assembly of Pristionchus species.</title>
        <authorList>
            <person name="Yoshida K."/>
            <person name="Sommer R.J."/>
        </authorList>
    </citation>
    <scope>NUCLEOTIDE SEQUENCE [LARGE SCALE GENOMIC DNA]</scope>
    <source>
        <strain evidence="2">RS5460</strain>
    </source>
</reference>
<sequence>RETGALFPMLFVGLSNITNKKFAKIADDLCVVQLLSFCVPILARDKKTEHQYEMRIRSWIIIGIVSFSIGGMSNFASTYPAESTEELLMFINSTFPHSGTTFHENLLNWLHNWTPYAAGFSTKFIPDFGQKRTLQASLTGLAISCTCSLIAVLSPQ</sequence>
<feature type="non-terminal residue" evidence="1">
    <location>
        <position position="1"/>
    </location>
</feature>
<dbReference type="Proteomes" id="UP001328107">
    <property type="component" value="Unassembled WGS sequence"/>
</dbReference>
<accession>A0AAN5D7L9</accession>